<proteinExistence type="predicted"/>
<dbReference type="Pfam" id="PF20975">
    <property type="entry name" value="DGCcoil"/>
    <property type="match status" value="1"/>
</dbReference>
<dbReference type="InterPro" id="IPR050469">
    <property type="entry name" value="Diguanylate_Cyclase"/>
</dbReference>
<dbReference type="InterPro" id="IPR029787">
    <property type="entry name" value="Nucleotide_cyclase"/>
</dbReference>
<protein>
    <recommendedName>
        <fullName evidence="3">diguanylate cyclase</fullName>
        <ecNumber evidence="3">2.7.7.65</ecNumber>
    </recommendedName>
</protein>
<dbReference type="NCBIfam" id="TIGR00254">
    <property type="entry name" value="GGDEF"/>
    <property type="match status" value="1"/>
</dbReference>
<reference evidence="8 10" key="3">
    <citation type="journal article" name="Genome Announc.">
        <title>Complete Genome Sequence of Pseudomonas balearica DSM 6083T.</title>
        <authorList>
            <person name="Bennasar-Figueras A."/>
            <person name="Salva-Serra F."/>
            <person name="Jaen-Luchoro D."/>
            <person name="Segui C."/>
            <person name="Aliaga F."/>
            <person name="Busquets A."/>
            <person name="Gomila M."/>
            <person name="Moore E.R."/>
            <person name="Lalucat J."/>
        </authorList>
    </citation>
    <scope>NUCLEOTIDE SEQUENCE [LARGE SCALE GENOMIC DNA]</scope>
    <source>
        <strain evidence="10">DSM 6083</strain>
        <strain evidence="8">DSM6083</strain>
    </source>
</reference>
<dbReference type="Proteomes" id="UP000182276">
    <property type="component" value="Unassembled WGS sequence"/>
</dbReference>
<feature type="domain" description="GGDEF" evidence="7">
    <location>
        <begin position="479"/>
        <end position="609"/>
    </location>
</feature>
<feature type="compositionally biased region" description="Pro residues" evidence="6">
    <location>
        <begin position="191"/>
        <end position="204"/>
    </location>
</feature>
<keyword evidence="11" id="KW-1185">Reference proteome</keyword>
<feature type="coiled-coil region" evidence="5">
    <location>
        <begin position="9"/>
        <end position="36"/>
    </location>
</feature>
<comment type="cofactor">
    <cofactor evidence="1">
        <name>Mg(2+)</name>
        <dbReference type="ChEBI" id="CHEBI:18420"/>
    </cofactor>
</comment>
<reference evidence="10" key="1">
    <citation type="submission" date="2014-03" db="EMBL/GenBank/DDBJ databases">
        <title>Complete genome of Pseudomonas balearica DSM 6083T, a sewage water isolate from an enrichment with 2-methylnaphthalene.</title>
        <authorList>
            <person name="Salva-Serra F."/>
            <person name="Jaen-Luchoro D."/>
            <person name="Busquets A."/>
            <person name="Pena A."/>
            <person name="Gomila M."/>
            <person name="Bosch R."/>
            <person name="Nogales B."/>
            <person name="Garcia-Valdes E."/>
            <person name="Lalucat J."/>
            <person name="Bennasar A."/>
        </authorList>
    </citation>
    <scope>NUCLEOTIDE SEQUENCE [LARGE SCALE GENOMIC DNA]</scope>
    <source>
        <strain evidence="10">DSM 6083</strain>
    </source>
</reference>
<evidence type="ECO:0000313" key="11">
    <source>
        <dbReference type="Proteomes" id="UP000182276"/>
    </source>
</evidence>
<evidence type="ECO:0000313" key="8">
    <source>
        <dbReference type="EMBL" id="AJE13742.1"/>
    </source>
</evidence>
<evidence type="ECO:0000256" key="4">
    <source>
        <dbReference type="ARBA" id="ARBA00034247"/>
    </source>
</evidence>
<dbReference type="Gene3D" id="3.30.70.270">
    <property type="match status" value="1"/>
</dbReference>
<evidence type="ECO:0000313" key="10">
    <source>
        <dbReference type="Proteomes" id="UP000031271"/>
    </source>
</evidence>
<reference evidence="9 11" key="2">
    <citation type="submission" date="2016-10" db="EMBL/GenBank/DDBJ databases">
        <authorList>
            <person name="Varghese N."/>
            <person name="Submissions S."/>
        </authorList>
    </citation>
    <scope>NUCLEOTIDE SEQUENCE [LARGE SCALE GENOMIC DNA]</scope>
    <source>
        <strain evidence="9 11">DSM 6083</strain>
    </source>
</reference>
<feature type="region of interest" description="Disordered" evidence="6">
    <location>
        <begin position="185"/>
        <end position="239"/>
    </location>
</feature>
<name>A0A8D4C5G8_9GAMM</name>
<comment type="subcellular location">
    <subcellularLocation>
        <location evidence="2">Cell inner membrane</location>
    </subcellularLocation>
</comment>
<dbReference type="SUPFAM" id="SSF55073">
    <property type="entry name" value="Nucleotide cyclase"/>
    <property type="match status" value="1"/>
</dbReference>
<dbReference type="PANTHER" id="PTHR45138:SF9">
    <property type="entry name" value="DIGUANYLATE CYCLASE DGCM-RELATED"/>
    <property type="match status" value="1"/>
</dbReference>
<dbReference type="EMBL" id="CP007511">
    <property type="protein sequence ID" value="AJE13742.1"/>
    <property type="molecule type" value="Genomic_DNA"/>
</dbReference>
<dbReference type="FunFam" id="3.30.70.270:FF:000001">
    <property type="entry name" value="Diguanylate cyclase domain protein"/>
    <property type="match status" value="1"/>
</dbReference>
<dbReference type="PANTHER" id="PTHR45138">
    <property type="entry name" value="REGULATORY COMPONENTS OF SENSORY TRANSDUCTION SYSTEM"/>
    <property type="match status" value="1"/>
</dbReference>
<feature type="compositionally biased region" description="Low complexity" evidence="6">
    <location>
        <begin position="230"/>
        <end position="239"/>
    </location>
</feature>
<dbReference type="InterPro" id="IPR000160">
    <property type="entry name" value="GGDEF_dom"/>
</dbReference>
<dbReference type="SMART" id="SM00267">
    <property type="entry name" value="GGDEF"/>
    <property type="match status" value="1"/>
</dbReference>
<evidence type="ECO:0000256" key="3">
    <source>
        <dbReference type="ARBA" id="ARBA00012528"/>
    </source>
</evidence>
<comment type="catalytic activity">
    <reaction evidence="4">
        <text>2 GTP = 3',3'-c-di-GMP + 2 diphosphate</text>
        <dbReference type="Rhea" id="RHEA:24898"/>
        <dbReference type="ChEBI" id="CHEBI:33019"/>
        <dbReference type="ChEBI" id="CHEBI:37565"/>
        <dbReference type="ChEBI" id="CHEBI:58805"/>
        <dbReference type="EC" id="2.7.7.65"/>
    </reaction>
</comment>
<dbReference type="EMBL" id="FNHO01000001">
    <property type="protein sequence ID" value="SDL95558.1"/>
    <property type="molecule type" value="Genomic_DNA"/>
</dbReference>
<dbReference type="CDD" id="cd01949">
    <property type="entry name" value="GGDEF"/>
    <property type="match status" value="1"/>
</dbReference>
<dbReference type="Proteomes" id="UP000031271">
    <property type="component" value="Chromosome"/>
</dbReference>
<evidence type="ECO:0000256" key="1">
    <source>
        <dbReference type="ARBA" id="ARBA00001946"/>
    </source>
</evidence>
<gene>
    <name evidence="8" type="ORF">CL52_01295</name>
    <name evidence="9" type="ORF">SAMN05660875_101268</name>
</gene>
<sequence length="609" mass="67737">MTVEEQRWREKYLQLLEQQERQEARWEQRLDLLRRSLVRSSLAVEGADPGVEQCLRKMREILRDGDLDSGLDVLVPRLEKAVLDSERHRHERSLRLHEALQRLVAQLLALELPGEVRRALKRFGKQLDRRASQLRELPSLIGELGALQAQALQVRQPEPAPGLLRRLFGKRNEADGVLGEPITPVLAEEPASPPPLDEPGPDVAPTPLSLAAEVVEQSADADADADADAAPDTAAPTVPAEPVVFQAASAADYALPESPDQPYSAIAEHVESTLRSLLDALRLPEHRQPQAEALRVRIQHGLNWYELVPVLDDLAGLMVAVSDQSQREFEAYLQTLNERLVAMQNSLAAAHQGHTQGREAADVLDTQLREQVGGLQTSMHQATDLASLKQAVQTRLDGLLHTVDCYKQQRSEQEQALGERLQQLVTRVGVLEEAARGLRENLSEQRQKALEDSLTGLPNRAAWSERLEIEVSRWQRYGGDLLLAVIDIDHFKRINDDFGHLAGDRVLRIIATELRKRLRKTDFIARFGGEEFVLLLPATAIAAGQGVLEALRTAIEACPFHFKGERVQVTFSAGVTAFSGEDDGEQAFERADQALYRAKRAGRNRIEAG</sequence>
<accession>A0A8D4C5G8</accession>
<feature type="compositionally biased region" description="Acidic residues" evidence="6">
    <location>
        <begin position="219"/>
        <end position="229"/>
    </location>
</feature>
<dbReference type="KEGG" id="pbm:CL52_01295"/>
<dbReference type="InterPro" id="IPR043128">
    <property type="entry name" value="Rev_trsase/Diguanyl_cyclase"/>
</dbReference>
<evidence type="ECO:0000256" key="5">
    <source>
        <dbReference type="SAM" id="Coils"/>
    </source>
</evidence>
<dbReference type="GO" id="GO:0005886">
    <property type="term" value="C:plasma membrane"/>
    <property type="evidence" value="ECO:0007669"/>
    <property type="project" value="UniProtKB-SubCell"/>
</dbReference>
<keyword evidence="5" id="KW-0175">Coiled coil</keyword>
<dbReference type="Pfam" id="PF00990">
    <property type="entry name" value="GGDEF"/>
    <property type="match status" value="1"/>
</dbReference>
<evidence type="ECO:0000259" key="7">
    <source>
        <dbReference type="PROSITE" id="PS50887"/>
    </source>
</evidence>
<evidence type="ECO:0000256" key="2">
    <source>
        <dbReference type="ARBA" id="ARBA00004533"/>
    </source>
</evidence>
<evidence type="ECO:0000256" key="6">
    <source>
        <dbReference type="SAM" id="MobiDB-lite"/>
    </source>
</evidence>
<dbReference type="PROSITE" id="PS50887">
    <property type="entry name" value="GGDEF"/>
    <property type="match status" value="1"/>
</dbReference>
<dbReference type="GeneID" id="77258562"/>
<dbReference type="RefSeq" id="WP_043217937.1">
    <property type="nucleotide sequence ID" value="NZ_CP007511.1"/>
</dbReference>
<evidence type="ECO:0000313" key="9">
    <source>
        <dbReference type="EMBL" id="SDL95558.1"/>
    </source>
</evidence>
<dbReference type="AlphaFoldDB" id="A0A8D4C5G8"/>
<dbReference type="EC" id="2.7.7.65" evidence="3"/>
<feature type="coiled-coil region" evidence="5">
    <location>
        <begin position="421"/>
        <end position="448"/>
    </location>
</feature>
<dbReference type="GO" id="GO:0052621">
    <property type="term" value="F:diguanylate cyclase activity"/>
    <property type="evidence" value="ECO:0007669"/>
    <property type="project" value="UniProtKB-EC"/>
</dbReference>
<organism evidence="8 10">
    <name type="scientific">Stutzerimonas balearica DSM 6083</name>
    <dbReference type="NCBI Taxonomy" id="1123016"/>
    <lineage>
        <taxon>Bacteria</taxon>
        <taxon>Pseudomonadati</taxon>
        <taxon>Pseudomonadota</taxon>
        <taxon>Gammaproteobacteria</taxon>
        <taxon>Pseudomonadales</taxon>
        <taxon>Pseudomonadaceae</taxon>
        <taxon>Stutzerimonas</taxon>
    </lineage>
</organism>
<dbReference type="InterPro" id="IPR048516">
    <property type="entry name" value="DGCcoil"/>
</dbReference>